<dbReference type="InterPro" id="IPR011640">
    <property type="entry name" value="Fe2_transport_prot_B_C"/>
</dbReference>
<dbReference type="PRINTS" id="PR00326">
    <property type="entry name" value="GTP1OBG"/>
</dbReference>
<feature type="transmembrane region" description="Helical" evidence="13">
    <location>
        <begin position="635"/>
        <end position="656"/>
    </location>
</feature>
<proteinExistence type="inferred from homology"/>
<evidence type="ECO:0000256" key="11">
    <source>
        <dbReference type="ARBA" id="ARBA00023136"/>
    </source>
</evidence>
<feature type="transmembrane region" description="Helical" evidence="13">
    <location>
        <begin position="451"/>
        <end position="472"/>
    </location>
</feature>
<keyword evidence="7 13" id="KW-1133">Transmembrane helix</keyword>
<evidence type="ECO:0000256" key="7">
    <source>
        <dbReference type="ARBA" id="ARBA00022989"/>
    </source>
</evidence>
<feature type="transmembrane region" description="Helical" evidence="13">
    <location>
        <begin position="279"/>
        <end position="297"/>
    </location>
</feature>
<reference evidence="15" key="1">
    <citation type="submission" date="2021-02" db="EMBL/GenBank/DDBJ databases">
        <title>Salinimicrobium sp. nov. isolated from seawater in Tongyeong, Republic of Korea.</title>
        <authorList>
            <person name="Lee S.-J."/>
        </authorList>
    </citation>
    <scope>NUCLEOTIDE SEQUENCE</scope>
    <source>
        <strain evidence="15">HN-2-9-2</strain>
    </source>
</reference>
<dbReference type="InterPro" id="IPR030389">
    <property type="entry name" value="G_FEOB_dom"/>
</dbReference>
<keyword evidence="9" id="KW-0406">Ion transport</keyword>
<keyword evidence="11 13" id="KW-0472">Membrane</keyword>
<organism evidence="15 16">
    <name type="scientific">Salinimicrobium tongyeongense</name>
    <dbReference type="NCBI Taxonomy" id="2809707"/>
    <lineage>
        <taxon>Bacteria</taxon>
        <taxon>Pseudomonadati</taxon>
        <taxon>Bacteroidota</taxon>
        <taxon>Flavobacteriia</taxon>
        <taxon>Flavobacteriales</taxon>
        <taxon>Flavobacteriaceae</taxon>
        <taxon>Salinimicrobium</taxon>
    </lineage>
</organism>
<dbReference type="PANTHER" id="PTHR43185">
    <property type="entry name" value="FERROUS IRON TRANSPORT PROTEIN B"/>
    <property type="match status" value="1"/>
</dbReference>
<dbReference type="InterPro" id="IPR027417">
    <property type="entry name" value="P-loop_NTPase"/>
</dbReference>
<evidence type="ECO:0000256" key="6">
    <source>
        <dbReference type="ARBA" id="ARBA00022741"/>
    </source>
</evidence>
<evidence type="ECO:0000256" key="5">
    <source>
        <dbReference type="ARBA" id="ARBA00022692"/>
    </source>
</evidence>
<evidence type="ECO:0000256" key="1">
    <source>
        <dbReference type="ARBA" id="ARBA00004651"/>
    </source>
</evidence>
<accession>A0ABY6NUQ7</accession>
<feature type="transmembrane region" description="Helical" evidence="13">
    <location>
        <begin position="676"/>
        <end position="698"/>
    </location>
</feature>
<feature type="transmembrane region" description="Helical" evidence="13">
    <location>
        <begin position="335"/>
        <end position="359"/>
    </location>
</feature>
<keyword evidence="6" id="KW-0547">Nucleotide-binding</keyword>
<dbReference type="Proteomes" id="UP001163981">
    <property type="component" value="Chromosome"/>
</dbReference>
<dbReference type="NCBIfam" id="TIGR00437">
    <property type="entry name" value="feoB"/>
    <property type="match status" value="1"/>
</dbReference>
<dbReference type="RefSeq" id="WP_265165117.1">
    <property type="nucleotide sequence ID" value="NZ_CP069620.1"/>
</dbReference>
<evidence type="ECO:0000256" key="3">
    <source>
        <dbReference type="ARBA" id="ARBA00022475"/>
    </source>
</evidence>
<feature type="transmembrane region" description="Helical" evidence="13">
    <location>
        <begin position="509"/>
        <end position="531"/>
    </location>
</feature>
<dbReference type="Pfam" id="PF02421">
    <property type="entry name" value="FeoB_N"/>
    <property type="match status" value="1"/>
</dbReference>
<gene>
    <name evidence="15" type="primary">feoB</name>
    <name evidence="15" type="ORF">JRG66_06725</name>
</gene>
<evidence type="ECO:0000313" key="16">
    <source>
        <dbReference type="Proteomes" id="UP001163981"/>
    </source>
</evidence>
<evidence type="ECO:0000256" key="13">
    <source>
        <dbReference type="RuleBase" id="RU362098"/>
    </source>
</evidence>
<keyword evidence="10 13" id="KW-0342">GTP-binding</keyword>
<evidence type="ECO:0000256" key="2">
    <source>
        <dbReference type="ARBA" id="ARBA00022448"/>
    </source>
</evidence>
<name>A0ABY6NUQ7_9FLAO</name>
<dbReference type="Pfam" id="PF07664">
    <property type="entry name" value="FeoB_C"/>
    <property type="match status" value="1"/>
</dbReference>
<dbReference type="PANTHER" id="PTHR43185:SF1">
    <property type="entry name" value="FE(2+) TRANSPORTER FEOB"/>
    <property type="match status" value="1"/>
</dbReference>
<evidence type="ECO:0000256" key="4">
    <source>
        <dbReference type="ARBA" id="ARBA00022496"/>
    </source>
</evidence>
<evidence type="ECO:0000256" key="9">
    <source>
        <dbReference type="ARBA" id="ARBA00023065"/>
    </source>
</evidence>
<keyword evidence="4 13" id="KW-0410">Iron transport</keyword>
<dbReference type="InterPro" id="IPR050860">
    <property type="entry name" value="FeoB_GTPase"/>
</dbReference>
<sequence>MAKQLNVALIGNPNTGKTSVFNQLTGLNQQVGNYPGITVEKKEGICKLSRGVKAHILDLPGTYSLNASSVDENVVIELLLNKNDKDYPDVAVVVSDVENLKRNLLLFTQIKDLEIPTILVINMADRMKRKGISLDIPLLEKELKTKVVLVSARKRTGIDELKELIMNYRNISTEPCLNASRMDPEYFDRLQNTFPNQSLYKLWLVITQDVNFGNVNRNSAPLREDFVTKDESTLKRMQQKETILRYQFINNVLKTAMTIDVNAARGMRAKMDRVLTHKVWGYVIFFAILLLIFQAIYDWSSYPMDFIDATFAKLSEVTRTAMPPGPFTNLIAEGIIPGLGGIVIFIPQIAFLFLFISILEESGYMSRVVFLMDRSMRRFGLSGKSVVPLVSGTACAIPAVMASRNIEDWKERLITILVVPFTTCSARLPVYLIIIALVIPDETFMGFNLQGLTLMLLYLLGFGMAIGSAWVLHKLLKIKSKSYFVIEMPNYKLPLLKNVGINVVEKTKAFVLGAGKIILAISIILWVLASYGPGDNFSNAREIVETKYSETYLPEEEIDDLVASYKLQHSYIGNIGKAIEPAVAPLGYDWKIGIAIVSSFAAREVFVGTLATIYSVGSDEEETIKSRMASETNHILGGPLFTFASGISLLLFYAFAMQCMSTLAIVKRETNTWKWPVLQLVSMTVIAYVAALLAFQLLK</sequence>
<keyword evidence="16" id="KW-1185">Reference proteome</keyword>
<keyword evidence="3" id="KW-1003">Cell membrane</keyword>
<keyword evidence="2 13" id="KW-0813">Transport</keyword>
<dbReference type="CDD" id="cd01879">
    <property type="entry name" value="FeoB"/>
    <property type="match status" value="1"/>
</dbReference>
<protein>
    <recommendedName>
        <fullName evidence="12 13">Ferrous iron transport protein B</fullName>
    </recommendedName>
</protein>
<keyword evidence="8 13" id="KW-0408">Iron</keyword>
<dbReference type="InterPro" id="IPR011642">
    <property type="entry name" value="Gate_dom"/>
</dbReference>
<evidence type="ECO:0000256" key="8">
    <source>
        <dbReference type="ARBA" id="ARBA00023004"/>
    </source>
</evidence>
<comment type="similarity">
    <text evidence="13">Belongs to the TRAFAC class TrmE-Era-EngA-EngB-Septin-like GTPase superfamily. FeoB GTPase (TC 9.A.8) family.</text>
</comment>
<evidence type="ECO:0000259" key="14">
    <source>
        <dbReference type="PROSITE" id="PS51711"/>
    </source>
</evidence>
<feature type="domain" description="FeoB-type G" evidence="14">
    <location>
        <begin position="4"/>
        <end position="171"/>
    </location>
</feature>
<feature type="transmembrane region" description="Helical" evidence="13">
    <location>
        <begin position="379"/>
        <end position="401"/>
    </location>
</feature>
<keyword evidence="5 13" id="KW-0812">Transmembrane</keyword>
<dbReference type="InterPro" id="IPR006073">
    <property type="entry name" value="GTP-bd"/>
</dbReference>
<dbReference type="SUPFAM" id="SSF52540">
    <property type="entry name" value="P-loop containing nucleoside triphosphate hydrolases"/>
    <property type="match status" value="1"/>
</dbReference>
<comment type="function">
    <text evidence="13">Probable transporter of a GTP-driven Fe(2+) uptake system.</text>
</comment>
<dbReference type="Pfam" id="PF07670">
    <property type="entry name" value="Gate"/>
    <property type="match status" value="2"/>
</dbReference>
<dbReference type="Gene3D" id="3.40.50.300">
    <property type="entry name" value="P-loop containing nucleotide triphosphate hydrolases"/>
    <property type="match status" value="1"/>
</dbReference>
<dbReference type="PROSITE" id="PS51711">
    <property type="entry name" value="G_FEOB"/>
    <property type="match status" value="1"/>
</dbReference>
<dbReference type="InterPro" id="IPR003373">
    <property type="entry name" value="Fe2_transport_prot-B"/>
</dbReference>
<evidence type="ECO:0000256" key="10">
    <source>
        <dbReference type="ARBA" id="ARBA00023134"/>
    </source>
</evidence>
<dbReference type="EMBL" id="CP069620">
    <property type="protein sequence ID" value="UZH56543.1"/>
    <property type="molecule type" value="Genomic_DNA"/>
</dbReference>
<feature type="transmembrane region" description="Helical" evidence="13">
    <location>
        <begin position="413"/>
        <end position="439"/>
    </location>
</feature>
<evidence type="ECO:0000313" key="15">
    <source>
        <dbReference type="EMBL" id="UZH56543.1"/>
    </source>
</evidence>
<comment type="subcellular location">
    <subcellularLocation>
        <location evidence="13">Cell inner membrane</location>
        <topology evidence="13">Multi-pass membrane protein</topology>
    </subcellularLocation>
    <subcellularLocation>
        <location evidence="1">Cell membrane</location>
        <topology evidence="1">Multi-pass membrane protein</topology>
    </subcellularLocation>
</comment>
<evidence type="ECO:0000256" key="12">
    <source>
        <dbReference type="NCBIfam" id="TIGR00437"/>
    </source>
</evidence>